<dbReference type="InterPro" id="IPR029069">
    <property type="entry name" value="HotDog_dom_sf"/>
</dbReference>
<dbReference type="SUPFAM" id="SSF54637">
    <property type="entry name" value="Thioesterase/thiol ester dehydrase-isomerase"/>
    <property type="match status" value="1"/>
</dbReference>
<dbReference type="PANTHER" id="PTHR31793:SF27">
    <property type="entry name" value="NOVEL THIOESTERASE SUPERFAMILY DOMAIN AND SAPOSIN A-TYPE DOMAIN CONTAINING PROTEIN (0610012H03RIK)"/>
    <property type="match status" value="1"/>
</dbReference>
<evidence type="ECO:0000313" key="3">
    <source>
        <dbReference type="EMBL" id="SFB76186.1"/>
    </source>
</evidence>
<comment type="similarity">
    <text evidence="1">Belongs to the 4-hydroxybenzoyl-CoA thioesterase family.</text>
</comment>
<dbReference type="InterPro" id="IPR050563">
    <property type="entry name" value="4-hydroxybenzoyl-CoA_TE"/>
</dbReference>
<evidence type="ECO:0000256" key="1">
    <source>
        <dbReference type="ARBA" id="ARBA00005953"/>
    </source>
</evidence>
<gene>
    <name evidence="3" type="ORF">SAMN04488094_101353</name>
</gene>
<dbReference type="CDD" id="cd00586">
    <property type="entry name" value="4HBT"/>
    <property type="match status" value="1"/>
</dbReference>
<dbReference type="RefSeq" id="WP_093358850.1">
    <property type="nucleotide sequence ID" value="NZ_FOLG01000001.1"/>
</dbReference>
<accession>A0A1I1DP44</accession>
<dbReference type="Pfam" id="PF13279">
    <property type="entry name" value="4HBT_2"/>
    <property type="match status" value="1"/>
</dbReference>
<keyword evidence="2 3" id="KW-0378">Hydrolase</keyword>
<sequence>MSLPYLTPLGARDLAAHGIPPQWRYGMADRVRFSEIDALDHVNHTACLRWFESLRLPYCRDYGISRYDRSSPELVLKAVEARYHAPMFASEDYVVTARTVSFRTSSFRMEYAVFAPDLRTEGSAIVVLLQRDGGDRFALTEEMKQAFVERDGAHSEG</sequence>
<proteinExistence type="inferred from homology"/>
<dbReference type="Proteomes" id="UP000198728">
    <property type="component" value="Unassembled WGS sequence"/>
</dbReference>
<dbReference type="GO" id="GO:0047617">
    <property type="term" value="F:fatty acyl-CoA hydrolase activity"/>
    <property type="evidence" value="ECO:0007669"/>
    <property type="project" value="TreeGrafter"/>
</dbReference>
<dbReference type="AlphaFoldDB" id="A0A1I1DP44"/>
<evidence type="ECO:0000256" key="2">
    <source>
        <dbReference type="ARBA" id="ARBA00022801"/>
    </source>
</evidence>
<evidence type="ECO:0000313" key="4">
    <source>
        <dbReference type="Proteomes" id="UP000198728"/>
    </source>
</evidence>
<organism evidence="3 4">
    <name type="scientific">Tropicimonas isoalkanivorans</name>
    <dbReference type="NCBI Taxonomy" id="441112"/>
    <lineage>
        <taxon>Bacteria</taxon>
        <taxon>Pseudomonadati</taxon>
        <taxon>Pseudomonadota</taxon>
        <taxon>Alphaproteobacteria</taxon>
        <taxon>Rhodobacterales</taxon>
        <taxon>Roseobacteraceae</taxon>
        <taxon>Tropicimonas</taxon>
    </lineage>
</organism>
<keyword evidence="4" id="KW-1185">Reference proteome</keyword>
<name>A0A1I1DP44_9RHOB</name>
<reference evidence="3 4" key="1">
    <citation type="submission" date="2016-10" db="EMBL/GenBank/DDBJ databases">
        <authorList>
            <person name="de Groot N.N."/>
        </authorList>
    </citation>
    <scope>NUCLEOTIDE SEQUENCE [LARGE SCALE GENOMIC DNA]</scope>
    <source>
        <strain evidence="3 4">DSM 19548</strain>
    </source>
</reference>
<protein>
    <submittedName>
        <fullName evidence="3">Acyl-CoA thioester hydrolase</fullName>
    </submittedName>
</protein>
<dbReference type="EMBL" id="FOLG01000001">
    <property type="protein sequence ID" value="SFB76186.1"/>
    <property type="molecule type" value="Genomic_DNA"/>
</dbReference>
<dbReference type="PANTHER" id="PTHR31793">
    <property type="entry name" value="4-HYDROXYBENZOYL-COA THIOESTERASE FAMILY MEMBER"/>
    <property type="match status" value="1"/>
</dbReference>
<dbReference type="Gene3D" id="3.10.129.10">
    <property type="entry name" value="Hotdog Thioesterase"/>
    <property type="match status" value="1"/>
</dbReference>
<dbReference type="STRING" id="441112.SAMN04488094_101353"/>
<dbReference type="OrthoDB" id="9801517at2"/>